<accession>L0G156</accession>
<proteinExistence type="predicted"/>
<protein>
    <recommendedName>
        <fullName evidence="4">Starch-binding associating with outer membrane</fullName>
    </recommendedName>
</protein>
<organism evidence="2 3">
    <name type="scientific">Echinicola vietnamensis (strain DSM 17526 / LMG 23754 / KMM 6221)</name>
    <dbReference type="NCBI Taxonomy" id="926556"/>
    <lineage>
        <taxon>Bacteria</taxon>
        <taxon>Pseudomonadati</taxon>
        <taxon>Bacteroidota</taxon>
        <taxon>Cytophagia</taxon>
        <taxon>Cytophagales</taxon>
        <taxon>Cyclobacteriaceae</taxon>
        <taxon>Echinicola</taxon>
    </lineage>
</organism>
<gene>
    <name evidence="2" type="ordered locus">Echvi_3732</name>
</gene>
<evidence type="ECO:0000313" key="2">
    <source>
        <dbReference type="EMBL" id="AGA79944.1"/>
    </source>
</evidence>
<dbReference type="PROSITE" id="PS51257">
    <property type="entry name" value="PROKAR_LIPOPROTEIN"/>
    <property type="match status" value="1"/>
</dbReference>
<dbReference type="SUPFAM" id="SSF48452">
    <property type="entry name" value="TPR-like"/>
    <property type="match status" value="1"/>
</dbReference>
<evidence type="ECO:0008006" key="4">
    <source>
        <dbReference type="Google" id="ProtNLM"/>
    </source>
</evidence>
<dbReference type="OrthoDB" id="973072at2"/>
<keyword evidence="1" id="KW-0732">Signal</keyword>
<dbReference type="Proteomes" id="UP000010796">
    <property type="component" value="Chromosome"/>
</dbReference>
<feature type="signal peptide" evidence="1">
    <location>
        <begin position="1"/>
        <end position="23"/>
    </location>
</feature>
<evidence type="ECO:0000256" key="1">
    <source>
        <dbReference type="SAM" id="SignalP"/>
    </source>
</evidence>
<dbReference type="KEGG" id="evi:Echvi_3732"/>
<dbReference type="AlphaFoldDB" id="L0G156"/>
<feature type="chain" id="PRO_5003942163" description="Starch-binding associating with outer membrane" evidence="1">
    <location>
        <begin position="24"/>
        <end position="470"/>
    </location>
</feature>
<dbReference type="Pfam" id="PF12771">
    <property type="entry name" value="SusD-like_2"/>
    <property type="match status" value="1"/>
</dbReference>
<dbReference type="STRING" id="926556.Echvi_3732"/>
<sequence>MKRFNYKYIVWAVVVLFASSCESYLDVNENPNNPQDAPLAGLMTNVTYQTALNTYSVGSFTSFYVQYLASPNPASSTDTMEPVNYSGTWFDLYNVMTDLHVMIEKAEETGAGHYLGAAQIMMALNLGMGVDIFGNMPFSESFNFETVTPAYDDDENLYGQVMAYLDQGIQNLNGETTFSIAEDDFIFGGDVDKWVAFGNMLKARFMIHMKGSAGYSAAEVLTAVENGFSSNDDNAQVIFFEQRINPWSAVARDNANLLLGGWISEQFIQALDGTSYPAVDPRLALMVGTTDDGEFVGTVNGAGRGNAPEQGARSTLIQGQYYTSELSPVLIGTYAEQKFIEAEAAFDSDKSRAYQAYLDGIEAHMDMIEVEEGDKAAYLADPSVSMGEAAFTMEDIFKEKWVAMFLHPETWNDARRFDYAYKDMSTPANLNPDLNGQFIRRLAYPDSEVSRNGQNVPSVTLLDRIFWDAE</sequence>
<dbReference type="InterPro" id="IPR011990">
    <property type="entry name" value="TPR-like_helical_dom_sf"/>
</dbReference>
<dbReference type="Gene3D" id="1.25.40.390">
    <property type="match status" value="1"/>
</dbReference>
<keyword evidence="3" id="KW-1185">Reference proteome</keyword>
<name>L0G156_ECHVK</name>
<dbReference type="InterPro" id="IPR041662">
    <property type="entry name" value="SusD-like_2"/>
</dbReference>
<dbReference type="eggNOG" id="COG0521">
    <property type="taxonomic scope" value="Bacteria"/>
</dbReference>
<reference evidence="3" key="1">
    <citation type="submission" date="2012-02" db="EMBL/GenBank/DDBJ databases">
        <title>The complete genome of Echinicola vietnamensis DSM 17526.</title>
        <authorList>
            <person name="Lucas S."/>
            <person name="Copeland A."/>
            <person name="Lapidus A."/>
            <person name="Glavina del Rio T."/>
            <person name="Dalin E."/>
            <person name="Tice H."/>
            <person name="Bruce D."/>
            <person name="Goodwin L."/>
            <person name="Pitluck S."/>
            <person name="Peters L."/>
            <person name="Ovchinnikova G."/>
            <person name="Teshima H."/>
            <person name="Kyrpides N."/>
            <person name="Mavromatis K."/>
            <person name="Ivanova N."/>
            <person name="Brettin T."/>
            <person name="Detter J.C."/>
            <person name="Han C."/>
            <person name="Larimer F."/>
            <person name="Land M."/>
            <person name="Hauser L."/>
            <person name="Markowitz V."/>
            <person name="Cheng J.-F."/>
            <person name="Hugenholtz P."/>
            <person name="Woyke T."/>
            <person name="Wu D."/>
            <person name="Brambilla E."/>
            <person name="Klenk H.-P."/>
            <person name="Eisen J.A."/>
        </authorList>
    </citation>
    <scope>NUCLEOTIDE SEQUENCE [LARGE SCALE GENOMIC DNA]</scope>
    <source>
        <strain evidence="3">DSM 17526 / LMG 23754 / KMM 6221</strain>
    </source>
</reference>
<evidence type="ECO:0000313" key="3">
    <source>
        <dbReference type="Proteomes" id="UP000010796"/>
    </source>
</evidence>
<dbReference type="HOGENOM" id="CLU_025928_3_0_10"/>
<dbReference type="PATRIC" id="fig|926556.3.peg.3923"/>
<dbReference type="RefSeq" id="WP_015267486.1">
    <property type="nucleotide sequence ID" value="NC_019904.1"/>
</dbReference>
<dbReference type="EMBL" id="CP003346">
    <property type="protein sequence ID" value="AGA79944.1"/>
    <property type="molecule type" value="Genomic_DNA"/>
</dbReference>